<feature type="transmembrane region" description="Helical" evidence="1">
    <location>
        <begin position="112"/>
        <end position="134"/>
    </location>
</feature>
<organism evidence="2 3">
    <name type="scientific">Adiantum capillus-veneris</name>
    <name type="common">Maidenhair fern</name>
    <dbReference type="NCBI Taxonomy" id="13818"/>
    <lineage>
        <taxon>Eukaryota</taxon>
        <taxon>Viridiplantae</taxon>
        <taxon>Streptophyta</taxon>
        <taxon>Embryophyta</taxon>
        <taxon>Tracheophyta</taxon>
        <taxon>Polypodiopsida</taxon>
        <taxon>Polypodiidae</taxon>
        <taxon>Polypodiales</taxon>
        <taxon>Pteridineae</taxon>
        <taxon>Pteridaceae</taxon>
        <taxon>Vittarioideae</taxon>
        <taxon>Adiantum</taxon>
    </lineage>
</organism>
<reference evidence="2" key="1">
    <citation type="submission" date="2021-01" db="EMBL/GenBank/DDBJ databases">
        <title>Adiantum capillus-veneris genome.</title>
        <authorList>
            <person name="Fang Y."/>
            <person name="Liao Q."/>
        </authorList>
    </citation>
    <scope>NUCLEOTIDE SEQUENCE</scope>
    <source>
        <strain evidence="2">H3</strain>
        <tissue evidence="2">Leaf</tissue>
    </source>
</reference>
<dbReference type="PANTHER" id="PTHR33115">
    <property type="entry name" value="ARM REPEAT SUPERFAMILY PROTEIN"/>
    <property type="match status" value="1"/>
</dbReference>
<gene>
    <name evidence="2" type="ORF">GOP47_0026054</name>
</gene>
<feature type="transmembrane region" description="Helical" evidence="1">
    <location>
        <begin position="21"/>
        <end position="47"/>
    </location>
</feature>
<evidence type="ECO:0000313" key="3">
    <source>
        <dbReference type="Proteomes" id="UP000886520"/>
    </source>
</evidence>
<comment type="caution">
    <text evidence="2">The sequence shown here is derived from an EMBL/GenBank/DDBJ whole genome shotgun (WGS) entry which is preliminary data.</text>
</comment>
<keyword evidence="1" id="KW-0472">Membrane</keyword>
<name>A0A9D4U1L5_ADICA</name>
<keyword evidence="1" id="KW-0812">Transmembrane</keyword>
<dbReference type="EMBL" id="JABFUD020000025">
    <property type="protein sequence ID" value="KAI5059735.1"/>
    <property type="molecule type" value="Genomic_DNA"/>
</dbReference>
<feature type="transmembrane region" description="Helical" evidence="1">
    <location>
        <begin position="154"/>
        <end position="176"/>
    </location>
</feature>
<evidence type="ECO:0000313" key="2">
    <source>
        <dbReference type="EMBL" id="KAI5059735.1"/>
    </source>
</evidence>
<evidence type="ECO:0000256" key="1">
    <source>
        <dbReference type="SAM" id="Phobius"/>
    </source>
</evidence>
<protein>
    <submittedName>
        <fullName evidence="2">Uncharacterized protein</fullName>
    </submittedName>
</protein>
<sequence length="536" mass="60583">MSPSQIRERFEASVTRAKSGALLVAALHLLSRFFGCCALTWATVVLLGGFSTSLRSLDFFLVSALLLLEGARLFIVQVFSKILSKTLFRESHRPEEFLFKDTQYDKANCLDILGQAISFIFVSVNLVITVGRFSLTGGYALSGDDSSKNWNTVYALYIFYVLVMVNSSLAILSALIRPSLRRRCDCQPSDKTSIQQNCLLSFHDEVYKTALGMGFPEADQLDILEFAYTKLSSDFKRNIRPPLIKAQNKDLICYLYHNQQGIALTCEYLKGADVWNMLVAANLPGFWAEEQRIEHQIALFWALRKRMYGAGKDAESALNSIECLAQTWSAMPMSKPYPFLINHPASTINIVDTLVQLLLEPIRPTLLFQLRAFEACCQNTQVLQHLYGGRSPQEAQELCQQLQATIAGGQHEIAEVMLPEMCRKLFKYVSEKGIWMTTKIYAGNALLSLLCYGMGELGEDVIKTLQGPVEEFIDPARARGEEGKLPYFWFNDMIVVEKIRRKLQLPRYLWWEGVRIRSPDGAELSLERALALLQDL</sequence>
<accession>A0A9D4U1L5</accession>
<proteinExistence type="predicted"/>
<keyword evidence="3" id="KW-1185">Reference proteome</keyword>
<dbReference type="OrthoDB" id="1957364at2759"/>
<dbReference type="AlphaFoldDB" id="A0A9D4U1L5"/>
<dbReference type="Proteomes" id="UP000886520">
    <property type="component" value="Chromosome 25"/>
</dbReference>
<dbReference type="PANTHER" id="PTHR33115:SF50">
    <property type="entry name" value="ARM REPEAT SUPERFAMILY PROTEIN"/>
    <property type="match status" value="1"/>
</dbReference>
<feature type="transmembrane region" description="Helical" evidence="1">
    <location>
        <begin position="59"/>
        <end position="79"/>
    </location>
</feature>
<keyword evidence="1" id="KW-1133">Transmembrane helix</keyword>